<gene>
    <name evidence="2" type="ORF">FNB15_15765</name>
</gene>
<sequence>MRRPLMNGATSSRERQMKLSLLIGAAALVLSMQAAQAAENPAEVDAVVAATMAANDKAKLCQSGQPGITAAIGTQVRTLAGQGKIKGNPQAVGAEAGQKIGRSCQGG</sequence>
<dbReference type="RefSeq" id="WP_144069627.1">
    <property type="nucleotide sequence ID" value="NZ_CP041636.1"/>
</dbReference>
<feature type="chain" id="PRO_5022013048" evidence="1">
    <location>
        <begin position="38"/>
        <end position="107"/>
    </location>
</feature>
<dbReference type="Proteomes" id="UP000317496">
    <property type="component" value="Chromosome"/>
</dbReference>
<keyword evidence="1" id="KW-0732">Signal</keyword>
<keyword evidence="3" id="KW-1185">Reference proteome</keyword>
<protein>
    <submittedName>
        <fullName evidence="2">Uncharacterized protein</fullName>
    </submittedName>
</protein>
<dbReference type="EMBL" id="CP041636">
    <property type="protein sequence ID" value="QDO98646.1"/>
    <property type="molecule type" value="Genomic_DNA"/>
</dbReference>
<dbReference type="KEGG" id="fer:FNB15_15765"/>
<dbReference type="AlphaFoldDB" id="A0A516H4G6"/>
<evidence type="ECO:0000256" key="1">
    <source>
        <dbReference type="SAM" id="SignalP"/>
    </source>
</evidence>
<reference evidence="2 3" key="1">
    <citation type="submission" date="2019-07" db="EMBL/GenBank/DDBJ databases">
        <title>Genome sequencing for Ferrovibrio sp. K5.</title>
        <authorList>
            <person name="Park S.-J."/>
        </authorList>
    </citation>
    <scope>NUCLEOTIDE SEQUENCE [LARGE SCALE GENOMIC DNA]</scope>
    <source>
        <strain evidence="2 3">K5</strain>
    </source>
</reference>
<feature type="signal peptide" evidence="1">
    <location>
        <begin position="1"/>
        <end position="37"/>
    </location>
</feature>
<evidence type="ECO:0000313" key="2">
    <source>
        <dbReference type="EMBL" id="QDO98646.1"/>
    </source>
</evidence>
<proteinExistence type="predicted"/>
<name>A0A516H4G6_9PROT</name>
<accession>A0A516H4G6</accession>
<organism evidence="2 3">
    <name type="scientific">Ferrovibrio terrae</name>
    <dbReference type="NCBI Taxonomy" id="2594003"/>
    <lineage>
        <taxon>Bacteria</taxon>
        <taxon>Pseudomonadati</taxon>
        <taxon>Pseudomonadota</taxon>
        <taxon>Alphaproteobacteria</taxon>
        <taxon>Rhodospirillales</taxon>
        <taxon>Rhodospirillaceae</taxon>
        <taxon>Ferrovibrio</taxon>
    </lineage>
</organism>
<evidence type="ECO:0000313" key="3">
    <source>
        <dbReference type="Proteomes" id="UP000317496"/>
    </source>
</evidence>
<dbReference type="OrthoDB" id="9936026at2"/>